<evidence type="ECO:0000256" key="2">
    <source>
        <dbReference type="ARBA" id="ARBA00022840"/>
    </source>
</evidence>
<keyword evidence="2" id="KW-0067">ATP-binding</keyword>
<dbReference type="EMBL" id="JAOURS010000408">
    <property type="protein sequence ID" value="MDC6641855.1"/>
    <property type="molecule type" value="Genomic_DNA"/>
</dbReference>
<evidence type="ECO:0000256" key="1">
    <source>
        <dbReference type="ARBA" id="ARBA00022741"/>
    </source>
</evidence>
<feature type="non-terminal residue" evidence="3">
    <location>
        <position position="124"/>
    </location>
</feature>
<dbReference type="InterPro" id="IPR027417">
    <property type="entry name" value="P-loop_NTPase"/>
</dbReference>
<dbReference type="AlphaFoldDB" id="A0A9X3YF95"/>
<feature type="non-terminal residue" evidence="3">
    <location>
        <position position="1"/>
    </location>
</feature>
<accession>A0A9X3YF95</accession>
<gene>
    <name evidence="3" type="ORF">OEZ79_27220</name>
</gene>
<dbReference type="SUPFAM" id="SSF52540">
    <property type="entry name" value="P-loop containing nucleoside triphosphate hydrolases"/>
    <property type="match status" value="1"/>
</dbReference>
<evidence type="ECO:0000313" key="3">
    <source>
        <dbReference type="EMBL" id="MDC6641855.1"/>
    </source>
</evidence>
<protein>
    <submittedName>
        <fullName evidence="3">Uncharacterized protein</fullName>
    </submittedName>
</protein>
<dbReference type="Proteomes" id="UP001149314">
    <property type="component" value="Unassembled WGS sequence"/>
</dbReference>
<dbReference type="GO" id="GO:0004016">
    <property type="term" value="F:adenylate cyclase activity"/>
    <property type="evidence" value="ECO:0007669"/>
    <property type="project" value="TreeGrafter"/>
</dbReference>
<comment type="caution">
    <text evidence="3">The sequence shown here is derived from an EMBL/GenBank/DDBJ whole genome shotgun (WGS) entry which is preliminary data.</text>
</comment>
<organism evidence="3 4">
    <name type="scientific">Leclercia adecarboxylata</name>
    <dbReference type="NCBI Taxonomy" id="83655"/>
    <lineage>
        <taxon>Bacteria</taxon>
        <taxon>Pseudomonadati</taxon>
        <taxon>Pseudomonadota</taxon>
        <taxon>Gammaproteobacteria</taxon>
        <taxon>Enterobacterales</taxon>
        <taxon>Enterobacteriaceae</taxon>
        <taxon>Leclercia</taxon>
    </lineage>
</organism>
<dbReference type="RefSeq" id="WP_272733782.1">
    <property type="nucleotide sequence ID" value="NZ_JAOURS010000408.1"/>
</dbReference>
<dbReference type="PANTHER" id="PTHR16305:SF28">
    <property type="entry name" value="GUANYLATE CYCLASE DOMAIN-CONTAINING PROTEIN"/>
    <property type="match status" value="1"/>
</dbReference>
<dbReference type="GO" id="GO:0005524">
    <property type="term" value="F:ATP binding"/>
    <property type="evidence" value="ECO:0007669"/>
    <property type="project" value="UniProtKB-KW"/>
</dbReference>
<keyword evidence="1" id="KW-0547">Nucleotide-binding</keyword>
<dbReference type="PANTHER" id="PTHR16305">
    <property type="entry name" value="TESTICULAR SOLUBLE ADENYLYL CYCLASE"/>
    <property type="match status" value="1"/>
</dbReference>
<sequence length="124" mass="12934">SVVVSNAIQRLVRHSFDLEPLPAQHVKGIENPVEHHLVVGESAPSSRLAKGPIVGRVAELAHLQSCWLDAQHDRLTMNGVGFAGEPGIGKSRLATAAADFAVATGAPVLALLGSPFHSDSGLHP</sequence>
<name>A0A9X3YF95_9ENTR</name>
<dbReference type="GO" id="GO:0005737">
    <property type="term" value="C:cytoplasm"/>
    <property type="evidence" value="ECO:0007669"/>
    <property type="project" value="TreeGrafter"/>
</dbReference>
<evidence type="ECO:0000313" key="4">
    <source>
        <dbReference type="Proteomes" id="UP001149314"/>
    </source>
</evidence>
<proteinExistence type="predicted"/>
<reference evidence="3" key="1">
    <citation type="journal article" date="2023" name="Genes Genomics">
        <title>Genomic insights of Leclercia adecarboxylata strains linked to an outbreak in public hospitals in Mexico.</title>
        <authorList>
            <person name="Barrios-Villa E."/>
            <person name="Pacheco-Flores B."/>
            <person name="Lozano-Zarain P."/>
            <person name="Del Campo-Ortega R."/>
            <person name="de Jesus Ascencio-Montiel I."/>
            <person name="Gonzalez-Leon M."/>
            <person name="Camorlinga-Ponce M."/>
            <person name="Gaytan Cervantes F.J."/>
            <person name="Gonzalez Torres C."/>
            <person name="Aguilar E."/>
            <person name="Gonzalez Ibarra J."/>
            <person name="Torres Lopez F.J."/>
            <person name="Rosas-Vargas H."/>
            <person name="Gonzalez-Bonilla C.R."/>
            <person name="Del Carmen Rocha-Gracia R."/>
        </authorList>
    </citation>
    <scope>NUCLEOTIDE SEQUENCE</scope>
    <source>
        <strain evidence="3">Lac40</strain>
    </source>
</reference>